<protein>
    <submittedName>
        <fullName evidence="3">Uncharacterized protein</fullName>
    </submittedName>
</protein>
<evidence type="ECO:0000313" key="3">
    <source>
        <dbReference type="EMBL" id="KAF7808493.1"/>
    </source>
</evidence>
<dbReference type="AlphaFoldDB" id="A0A834SPR7"/>
<reference evidence="3" key="1">
    <citation type="submission" date="2020-09" db="EMBL/GenBank/DDBJ databases">
        <title>Genome-Enabled Discovery of Anthraquinone Biosynthesis in Senna tora.</title>
        <authorList>
            <person name="Kang S.-H."/>
            <person name="Pandey R.P."/>
            <person name="Lee C.-M."/>
            <person name="Sim J.-S."/>
            <person name="Jeong J.-T."/>
            <person name="Choi B.-S."/>
            <person name="Jung M."/>
            <person name="Ginzburg D."/>
            <person name="Zhao K."/>
            <person name="Won S.Y."/>
            <person name="Oh T.-J."/>
            <person name="Yu Y."/>
            <person name="Kim N.-H."/>
            <person name="Lee O.R."/>
            <person name="Lee T.-H."/>
            <person name="Bashyal P."/>
            <person name="Kim T.-S."/>
            <person name="Lee W.-H."/>
            <person name="Kawkins C."/>
            <person name="Kim C.-K."/>
            <person name="Kim J.S."/>
            <person name="Ahn B.O."/>
            <person name="Rhee S.Y."/>
            <person name="Sohng J.K."/>
        </authorList>
    </citation>
    <scope>NUCLEOTIDE SEQUENCE</scope>
    <source>
        <tissue evidence="3">Leaf</tissue>
    </source>
</reference>
<organism evidence="3 4">
    <name type="scientific">Senna tora</name>
    <dbReference type="NCBI Taxonomy" id="362788"/>
    <lineage>
        <taxon>Eukaryota</taxon>
        <taxon>Viridiplantae</taxon>
        <taxon>Streptophyta</taxon>
        <taxon>Embryophyta</taxon>
        <taxon>Tracheophyta</taxon>
        <taxon>Spermatophyta</taxon>
        <taxon>Magnoliopsida</taxon>
        <taxon>eudicotyledons</taxon>
        <taxon>Gunneridae</taxon>
        <taxon>Pentapetalae</taxon>
        <taxon>rosids</taxon>
        <taxon>fabids</taxon>
        <taxon>Fabales</taxon>
        <taxon>Fabaceae</taxon>
        <taxon>Caesalpinioideae</taxon>
        <taxon>Cassia clade</taxon>
        <taxon>Senna</taxon>
    </lineage>
</organism>
<evidence type="ECO:0000256" key="2">
    <source>
        <dbReference type="SAM" id="SignalP"/>
    </source>
</evidence>
<accession>A0A834SPR7</accession>
<keyword evidence="2" id="KW-0732">Signal</keyword>
<gene>
    <name evidence="3" type="ORF">G2W53_035236</name>
</gene>
<proteinExistence type="predicted"/>
<sequence length="206" mass="24200">MSLCSMLLYLALKGAFINLSILKDAYDLGNRYYEPRQAYKEWFRQKVALKDPPIYAPMNPLLSNELENVENTLKHKIEEHKDMLEALKIGRKKQKREVQEEKFTRAERENEWLKGEVKKSKDKYNESQEKLKKQAKVAKIWENRANNFEEDQQQIAKSIGRLMPNLVASLEAAEEKALPFDTPREIEHFLGLGKYFVSQWKKVGHS</sequence>
<comment type="caution">
    <text evidence="3">The sequence shown here is derived from an EMBL/GenBank/DDBJ whole genome shotgun (WGS) entry which is preliminary data.</text>
</comment>
<evidence type="ECO:0000256" key="1">
    <source>
        <dbReference type="SAM" id="Coils"/>
    </source>
</evidence>
<feature type="coiled-coil region" evidence="1">
    <location>
        <begin position="63"/>
        <end position="116"/>
    </location>
</feature>
<feature type="chain" id="PRO_5032883319" evidence="2">
    <location>
        <begin position="23"/>
        <end position="206"/>
    </location>
</feature>
<keyword evidence="1" id="KW-0175">Coiled coil</keyword>
<evidence type="ECO:0000313" key="4">
    <source>
        <dbReference type="Proteomes" id="UP000634136"/>
    </source>
</evidence>
<keyword evidence="4" id="KW-1185">Reference proteome</keyword>
<dbReference type="Proteomes" id="UP000634136">
    <property type="component" value="Unassembled WGS sequence"/>
</dbReference>
<name>A0A834SPR7_9FABA</name>
<dbReference type="EMBL" id="JAAIUW010000011">
    <property type="protein sequence ID" value="KAF7808493.1"/>
    <property type="molecule type" value="Genomic_DNA"/>
</dbReference>
<feature type="signal peptide" evidence="2">
    <location>
        <begin position="1"/>
        <end position="22"/>
    </location>
</feature>